<evidence type="ECO:0000313" key="4">
    <source>
        <dbReference type="EMBL" id="KAJ8310412.1"/>
    </source>
</evidence>
<dbReference type="SMART" id="SM00343">
    <property type="entry name" value="ZnF_C2HC"/>
    <property type="match status" value="1"/>
</dbReference>
<keyword evidence="1" id="KW-0862">Zinc</keyword>
<feature type="domain" description="CCHC-type" evidence="3">
    <location>
        <begin position="442"/>
        <end position="456"/>
    </location>
</feature>
<evidence type="ECO:0000259" key="3">
    <source>
        <dbReference type="PROSITE" id="PS50158"/>
    </source>
</evidence>
<dbReference type="PANTHER" id="PTHR33361">
    <property type="entry name" value="GLR0591 PROTEIN"/>
    <property type="match status" value="1"/>
</dbReference>
<organism evidence="4 5">
    <name type="scientific">Tegillarca granosa</name>
    <name type="common">Malaysian cockle</name>
    <name type="synonym">Anadara granosa</name>
    <dbReference type="NCBI Taxonomy" id="220873"/>
    <lineage>
        <taxon>Eukaryota</taxon>
        <taxon>Metazoa</taxon>
        <taxon>Spiralia</taxon>
        <taxon>Lophotrochozoa</taxon>
        <taxon>Mollusca</taxon>
        <taxon>Bivalvia</taxon>
        <taxon>Autobranchia</taxon>
        <taxon>Pteriomorphia</taxon>
        <taxon>Arcoida</taxon>
        <taxon>Arcoidea</taxon>
        <taxon>Arcidae</taxon>
        <taxon>Tegillarca</taxon>
    </lineage>
</organism>
<dbReference type="PANTHER" id="PTHR33361:SF2">
    <property type="entry name" value="DUF885 DOMAIN-CONTAINING PROTEIN"/>
    <property type="match status" value="1"/>
</dbReference>
<dbReference type="PROSITE" id="PS50158">
    <property type="entry name" value="ZF_CCHC"/>
    <property type="match status" value="1"/>
</dbReference>
<dbReference type="Pfam" id="PF00098">
    <property type="entry name" value="zf-CCHC"/>
    <property type="match status" value="1"/>
</dbReference>
<evidence type="ECO:0000256" key="1">
    <source>
        <dbReference type="PROSITE-ProRule" id="PRU00047"/>
    </source>
</evidence>
<proteinExistence type="predicted"/>
<dbReference type="InterPro" id="IPR010281">
    <property type="entry name" value="DUF885"/>
</dbReference>
<keyword evidence="1" id="KW-0479">Metal-binding</keyword>
<accession>A0ABQ9F2C4</accession>
<dbReference type="InterPro" id="IPR001878">
    <property type="entry name" value="Znf_CCHC"/>
</dbReference>
<dbReference type="InterPro" id="IPR036875">
    <property type="entry name" value="Znf_CCHC_sf"/>
</dbReference>
<dbReference type="Pfam" id="PF05960">
    <property type="entry name" value="DUF885"/>
    <property type="match status" value="5"/>
</dbReference>
<keyword evidence="1" id="KW-0863">Zinc-finger</keyword>
<name>A0ABQ9F2C4_TEGGR</name>
<reference evidence="4 5" key="1">
    <citation type="submission" date="2022-12" db="EMBL/GenBank/DDBJ databases">
        <title>Chromosome-level genome of Tegillarca granosa.</title>
        <authorList>
            <person name="Kim J."/>
        </authorList>
    </citation>
    <scope>NUCLEOTIDE SEQUENCE [LARGE SCALE GENOMIC DNA]</scope>
    <source>
        <strain evidence="4">Teg-2019</strain>
        <tissue evidence="4">Adductor muscle</tissue>
    </source>
</reference>
<dbReference type="Gene3D" id="4.10.60.10">
    <property type="entry name" value="Zinc finger, CCHC-type"/>
    <property type="match status" value="1"/>
</dbReference>
<keyword evidence="5" id="KW-1185">Reference proteome</keyword>
<dbReference type="Proteomes" id="UP001217089">
    <property type="component" value="Unassembled WGS sequence"/>
</dbReference>
<feature type="region of interest" description="Disordered" evidence="2">
    <location>
        <begin position="384"/>
        <end position="421"/>
    </location>
</feature>
<sequence>MTKSFRCLEPFCQLLDVAVKDLFTFIVKYYDRNLPTKPGRNEYRKEATKFISTVINSFRTLKSYIEQTYMKHLRPLPGVNSWDDGTNFYKACLRWHLSLPLTPEEVHNKGLEEVKRIYGNMQKIMDKLKFKGTVKQFFDSLKSDKKVQPMATDGFGGTYKAGPPDGSRPGIFFLNLFHTEEIWTRERAIEFMLNHTAHNRDEMTTEINRYVTWPGQACAYKIGELKIRELRNKAEQELGSKFDVKDFHSVVLRNGAMSLTTLEEIVNNWIQELSIGNENFEKKIKKDVAVKLKGEGNQIQYTFNCDILSDLAKLQKKIKPDDTASVNIVSRIILKINKRNKLIRIADKSPAGWKTVREYGSDDLASDSEDEKRLRSAENRALRQIKEQKKREHPYARNSTSATVSRPPPPTLLTTTSESSFRYQKHPFRNNRRKEQSVYDICYNCNQFGHWRINCPLTNTKTGSTTAEKQYNALNPINFLEGPQTDPDNYVLGIPFDTEGDFVNYMNRLGQIPRQINEQIGRFNKSISYRHTYHNVSITYMKHLRPLPGVNSWDDGTNFYKACLRWHLSLPLTPEEVHSKGLEEVNRIYGNMQKVSCNYHYKDLTTLVQKIVKPMATDGPGGVYSSGPPDGSRPGMFLLNLFHTEEMPTYDFMALSLHETNPGHHLQGSVSSTSDLPSFRRYGEDSKYFQPPYLFPFYTSYIEISTAQTAKIPSFRKFVDTSKYFQIPFQYPYYTAYVEGWALYAESLGEEMNLYKNDYELMGRYGSEIFRACRLVVDTGLHYYNWTREHAIEFMLNYTAYSRDDMTTEINRYITWPGQACAYKIGELKIRELRNKAEQELGSKFDVKDFHSVVLRNGAMPLTTLEEIVNNWIQEVKSQRNTNSKTCINGATLQGAPSANYVSVPKQIERLLTDNPKAFPFYKPFNESLDNLTIISDQMKRFNIRLPCEISDQIRDSKPYGLKIIYGLLHYTTYIKHLRPLPGVNSWDDGTNFYKACLRWHLSLPLTPEEVHNEGLKEVKRIYGNMQKVFLKPMATDGPGGMYSAGPPDGSRPGMFLLNLFHTKEIMGRYSSEIFRACRLVVDTGLHYYNWTIERAVEYMLNYTAYSRNDMTTEINRYVTFPGQACAYKIGELKIRELRSKFEVRDFHSVVLRNGAMSLSTLEEIINNWIKEVKSQRDTNSETCINGATVKGAPAADYPKQTPPSLRRMYRINFGHGE</sequence>
<feature type="compositionally biased region" description="Basic and acidic residues" evidence="2">
    <location>
        <begin position="384"/>
        <end position="395"/>
    </location>
</feature>
<evidence type="ECO:0000313" key="5">
    <source>
        <dbReference type="Proteomes" id="UP001217089"/>
    </source>
</evidence>
<dbReference type="EMBL" id="JARBDR010000640">
    <property type="protein sequence ID" value="KAJ8310412.1"/>
    <property type="molecule type" value="Genomic_DNA"/>
</dbReference>
<protein>
    <recommendedName>
        <fullName evidence="3">CCHC-type domain-containing protein</fullName>
    </recommendedName>
</protein>
<evidence type="ECO:0000256" key="2">
    <source>
        <dbReference type="SAM" id="MobiDB-lite"/>
    </source>
</evidence>
<dbReference type="SUPFAM" id="SSF57756">
    <property type="entry name" value="Retrovirus zinc finger-like domains"/>
    <property type="match status" value="1"/>
</dbReference>
<comment type="caution">
    <text evidence="4">The sequence shown here is derived from an EMBL/GenBank/DDBJ whole genome shotgun (WGS) entry which is preliminary data.</text>
</comment>
<gene>
    <name evidence="4" type="ORF">KUTeg_012277</name>
</gene>